<evidence type="ECO:0000256" key="2">
    <source>
        <dbReference type="ARBA" id="ARBA00022679"/>
    </source>
</evidence>
<evidence type="ECO:0000259" key="8">
    <source>
        <dbReference type="PROSITE" id="PS50011"/>
    </source>
</evidence>
<dbReference type="GO" id="GO:0005524">
    <property type="term" value="F:ATP binding"/>
    <property type="evidence" value="ECO:0007669"/>
    <property type="project" value="UniProtKB-UniRule"/>
</dbReference>
<dbReference type="InterPro" id="IPR008271">
    <property type="entry name" value="Ser/Thr_kinase_AS"/>
</dbReference>
<dbReference type="Pfam" id="PF00069">
    <property type="entry name" value="Pkinase"/>
    <property type="match status" value="1"/>
</dbReference>
<keyword evidence="5 6" id="KW-0067">ATP-binding</keyword>
<dbReference type="GO" id="GO:0000407">
    <property type="term" value="C:phagophore assembly site"/>
    <property type="evidence" value="ECO:0007669"/>
    <property type="project" value="TreeGrafter"/>
</dbReference>
<evidence type="ECO:0000256" key="6">
    <source>
        <dbReference type="PROSITE-ProRule" id="PRU10141"/>
    </source>
</evidence>
<accession>A0A8S1US50</accession>
<dbReference type="InterPro" id="IPR045269">
    <property type="entry name" value="Atg1-like"/>
</dbReference>
<dbReference type="PROSITE" id="PS00108">
    <property type="entry name" value="PROTEIN_KINASE_ST"/>
    <property type="match status" value="1"/>
</dbReference>
<dbReference type="FunFam" id="3.30.200.20:FF:000042">
    <property type="entry name" value="Aurora kinase A"/>
    <property type="match status" value="1"/>
</dbReference>
<dbReference type="PANTHER" id="PTHR24348">
    <property type="entry name" value="SERINE/THREONINE-PROTEIN KINASE UNC-51-RELATED"/>
    <property type="match status" value="1"/>
</dbReference>
<keyword evidence="7" id="KW-0723">Serine/threonine-protein kinase</keyword>
<dbReference type="GO" id="GO:0005829">
    <property type="term" value="C:cytosol"/>
    <property type="evidence" value="ECO:0007669"/>
    <property type="project" value="TreeGrafter"/>
</dbReference>
<feature type="binding site" evidence="6">
    <location>
        <position position="38"/>
    </location>
    <ligand>
        <name>ATP</name>
        <dbReference type="ChEBI" id="CHEBI:30616"/>
    </ligand>
</feature>
<dbReference type="GO" id="GO:0005776">
    <property type="term" value="C:autophagosome"/>
    <property type="evidence" value="ECO:0007669"/>
    <property type="project" value="TreeGrafter"/>
</dbReference>
<dbReference type="GO" id="GO:0010506">
    <property type="term" value="P:regulation of autophagy"/>
    <property type="evidence" value="ECO:0007669"/>
    <property type="project" value="InterPro"/>
</dbReference>
<organism evidence="9 10">
    <name type="scientific">Paramecium pentaurelia</name>
    <dbReference type="NCBI Taxonomy" id="43138"/>
    <lineage>
        <taxon>Eukaryota</taxon>
        <taxon>Sar</taxon>
        <taxon>Alveolata</taxon>
        <taxon>Ciliophora</taxon>
        <taxon>Intramacronucleata</taxon>
        <taxon>Oligohymenophorea</taxon>
        <taxon>Peniculida</taxon>
        <taxon>Parameciidae</taxon>
        <taxon>Paramecium</taxon>
    </lineage>
</organism>
<evidence type="ECO:0000256" key="1">
    <source>
        <dbReference type="ARBA" id="ARBA00011245"/>
    </source>
</evidence>
<dbReference type="GO" id="GO:0016020">
    <property type="term" value="C:membrane"/>
    <property type="evidence" value="ECO:0007669"/>
    <property type="project" value="TreeGrafter"/>
</dbReference>
<dbReference type="GO" id="GO:0004674">
    <property type="term" value="F:protein serine/threonine kinase activity"/>
    <property type="evidence" value="ECO:0007669"/>
    <property type="project" value="UniProtKB-KW"/>
</dbReference>
<comment type="similarity">
    <text evidence="7">Belongs to the protein kinase superfamily.</text>
</comment>
<gene>
    <name evidence="9" type="ORF">PPENT_87.1.T0470039</name>
</gene>
<keyword evidence="3 6" id="KW-0547">Nucleotide-binding</keyword>
<comment type="subunit">
    <text evidence="1">Monomer.</text>
</comment>
<dbReference type="Proteomes" id="UP000689195">
    <property type="component" value="Unassembled WGS sequence"/>
</dbReference>
<dbReference type="InterPro" id="IPR017441">
    <property type="entry name" value="Protein_kinase_ATP_BS"/>
</dbReference>
<dbReference type="SMART" id="SM00220">
    <property type="entry name" value="S_TKc"/>
    <property type="match status" value="1"/>
</dbReference>
<keyword evidence="4" id="KW-0418">Kinase</keyword>
<protein>
    <recommendedName>
        <fullName evidence="8">Protein kinase domain-containing protein</fullName>
    </recommendedName>
</protein>
<keyword evidence="2" id="KW-0808">Transferase</keyword>
<dbReference type="PROSITE" id="PS00107">
    <property type="entry name" value="PROTEIN_KINASE_ATP"/>
    <property type="match status" value="1"/>
</dbReference>
<reference evidence="9" key="1">
    <citation type="submission" date="2021-01" db="EMBL/GenBank/DDBJ databases">
        <authorList>
            <consortium name="Genoscope - CEA"/>
            <person name="William W."/>
        </authorList>
    </citation>
    <scope>NUCLEOTIDE SEQUENCE</scope>
</reference>
<dbReference type="OrthoDB" id="346907at2759"/>
<evidence type="ECO:0000256" key="4">
    <source>
        <dbReference type="ARBA" id="ARBA00022777"/>
    </source>
</evidence>
<proteinExistence type="inferred from homology"/>
<dbReference type="InterPro" id="IPR000719">
    <property type="entry name" value="Prot_kinase_dom"/>
</dbReference>
<sequence length="465" mass="54945">MSKHPIQNYQILKTLGKGTFATVYQAQHIKTKEIVAIKQIDLDIKEGIYKLKLQKLLETEINIMKSIKHKHIVELKDIQQNKDSINMILEYCSQGDLQMFIKTNYPSKTLPESETKQIVLQLLDAMKYLRLKNIVHRDLKLANILINEQIQFKLADFGYAKFLINDELLQTYCGTPTTMAPEILKNSNSYNHKCDIWSLGVILYRILYGHPPFVSSKGTAQDLLLTIQNNNLQFPQNIFVSAECKDLLKKMLVVDPKNRINFEDLFKHQWCYQDNIDQEKSLLKVILPQHQDFLKNLNYSINQYQQQLTQIAQSISSIENKYQDLKQFCQRFKNALDKAFSTFYLKIYYSNQNVVIKVPQNYKYFNYKQQLLVFLINIYEKALQNNINIQEFVNLNIFQFQICNQLEVRYEDYSITLLDEIQNFKQMNVQSCQMLQVLDNQENNNKILNSDLQILTEYIIQRYKN</sequence>
<dbReference type="PANTHER" id="PTHR24348:SF22">
    <property type="entry name" value="NON-SPECIFIC SERINE_THREONINE PROTEIN KINASE"/>
    <property type="match status" value="1"/>
</dbReference>
<dbReference type="EMBL" id="CAJJDO010000047">
    <property type="protein sequence ID" value="CAD8167284.1"/>
    <property type="molecule type" value="Genomic_DNA"/>
</dbReference>
<keyword evidence="10" id="KW-1185">Reference proteome</keyword>
<dbReference type="GO" id="GO:0000045">
    <property type="term" value="P:autophagosome assembly"/>
    <property type="evidence" value="ECO:0007669"/>
    <property type="project" value="TreeGrafter"/>
</dbReference>
<dbReference type="FunFam" id="1.10.510.10:FF:000571">
    <property type="entry name" value="Maternal embryonic leucine zipper kinase"/>
    <property type="match status" value="1"/>
</dbReference>
<evidence type="ECO:0000313" key="9">
    <source>
        <dbReference type="EMBL" id="CAD8167284.1"/>
    </source>
</evidence>
<evidence type="ECO:0000256" key="5">
    <source>
        <dbReference type="ARBA" id="ARBA00022840"/>
    </source>
</evidence>
<evidence type="ECO:0000256" key="7">
    <source>
        <dbReference type="RuleBase" id="RU000304"/>
    </source>
</evidence>
<comment type="caution">
    <text evidence="9">The sequence shown here is derived from an EMBL/GenBank/DDBJ whole genome shotgun (WGS) entry which is preliminary data.</text>
</comment>
<dbReference type="PROSITE" id="PS50011">
    <property type="entry name" value="PROTEIN_KINASE_DOM"/>
    <property type="match status" value="1"/>
</dbReference>
<feature type="domain" description="Protein kinase" evidence="8">
    <location>
        <begin position="9"/>
        <end position="271"/>
    </location>
</feature>
<dbReference type="AlphaFoldDB" id="A0A8S1US50"/>
<evidence type="ECO:0000256" key="3">
    <source>
        <dbReference type="ARBA" id="ARBA00022741"/>
    </source>
</evidence>
<evidence type="ECO:0000313" key="10">
    <source>
        <dbReference type="Proteomes" id="UP000689195"/>
    </source>
</evidence>
<name>A0A8S1US50_9CILI</name>